<feature type="coiled-coil region" evidence="6">
    <location>
        <begin position="114"/>
        <end position="184"/>
    </location>
</feature>
<dbReference type="Pfam" id="PF01765">
    <property type="entry name" value="RRF"/>
    <property type="match status" value="1"/>
</dbReference>
<dbReference type="InterPro" id="IPR023584">
    <property type="entry name" value="Ribosome_recyc_fac_dom"/>
</dbReference>
<accession>A0A2H0VC97</accession>
<evidence type="ECO:0000256" key="6">
    <source>
        <dbReference type="SAM" id="Coils"/>
    </source>
</evidence>
<comment type="similarity">
    <text evidence="2 5">Belongs to the RRF family.</text>
</comment>
<evidence type="ECO:0000256" key="4">
    <source>
        <dbReference type="ARBA" id="ARBA00022917"/>
    </source>
</evidence>
<gene>
    <name evidence="5" type="primary">frr</name>
    <name evidence="8" type="ORF">COT91_05210</name>
</gene>
<dbReference type="FunFam" id="1.10.132.20:FF:000001">
    <property type="entry name" value="Ribosome-recycling factor"/>
    <property type="match status" value="1"/>
</dbReference>
<evidence type="ECO:0000313" key="8">
    <source>
        <dbReference type="EMBL" id="PIR96715.1"/>
    </source>
</evidence>
<evidence type="ECO:0000313" key="9">
    <source>
        <dbReference type="Proteomes" id="UP000230557"/>
    </source>
</evidence>
<reference evidence="9" key="1">
    <citation type="submission" date="2017-09" db="EMBL/GenBank/DDBJ databases">
        <title>Depth-based differentiation of microbial function through sediment-hosted aquifers and enrichment of novel symbionts in the deep terrestrial subsurface.</title>
        <authorList>
            <person name="Probst A.J."/>
            <person name="Ladd B."/>
            <person name="Jarett J.K."/>
            <person name="Geller-Mcgrath D.E."/>
            <person name="Sieber C.M.K."/>
            <person name="Emerson J.B."/>
            <person name="Anantharaman K."/>
            <person name="Thomas B.C."/>
            <person name="Malmstrom R."/>
            <person name="Stieglmeier M."/>
            <person name="Klingl A."/>
            <person name="Woyke T."/>
            <person name="Ryan C.M."/>
            <person name="Banfield J.F."/>
        </authorList>
    </citation>
    <scope>NUCLEOTIDE SEQUENCE [LARGE SCALE GENOMIC DNA]</scope>
</reference>
<dbReference type="EMBL" id="PFAJ01000068">
    <property type="protein sequence ID" value="PIR96715.1"/>
    <property type="molecule type" value="Genomic_DNA"/>
</dbReference>
<dbReference type="InterPro" id="IPR036191">
    <property type="entry name" value="RRF_sf"/>
</dbReference>
<proteinExistence type="inferred from homology"/>
<sequence length="185" mass="21032">MYDKLISEKKPDFEKAIEHLKIEMSGLRTGRASTALVENIMVDSYGTKTPLKNVASITVPEPRSISIQPWDKGILSAVEKAVAASSLGIQPVNDGNNIRVNLPTLTEERRKELTKKVKQQAESARVRLRNVREEIWREVGKLEKDGKVTEDQKFDAQKELKEIVEKYNEQIKEISEAKEKEIMTV</sequence>
<evidence type="ECO:0000256" key="5">
    <source>
        <dbReference type="HAMAP-Rule" id="MF_00040"/>
    </source>
</evidence>
<keyword evidence="3 5" id="KW-0963">Cytoplasm</keyword>
<feature type="domain" description="Ribosome recycling factor" evidence="7">
    <location>
        <begin position="20"/>
        <end position="183"/>
    </location>
</feature>
<comment type="subcellular location">
    <subcellularLocation>
        <location evidence="1 5">Cytoplasm</location>
    </subcellularLocation>
</comment>
<dbReference type="Gene3D" id="3.30.1360.40">
    <property type="match status" value="1"/>
</dbReference>
<evidence type="ECO:0000259" key="7">
    <source>
        <dbReference type="Pfam" id="PF01765"/>
    </source>
</evidence>
<organism evidence="8 9">
    <name type="scientific">Candidatus Doudnabacteria bacterium CG10_big_fil_rev_8_21_14_0_10_41_10</name>
    <dbReference type="NCBI Taxonomy" id="1974551"/>
    <lineage>
        <taxon>Bacteria</taxon>
        <taxon>Candidatus Doudnaibacteriota</taxon>
    </lineage>
</organism>
<dbReference type="FunFam" id="3.30.1360.40:FF:000001">
    <property type="entry name" value="Ribosome-recycling factor"/>
    <property type="match status" value="1"/>
</dbReference>
<keyword evidence="6" id="KW-0175">Coiled coil</keyword>
<dbReference type="PANTHER" id="PTHR20982">
    <property type="entry name" value="RIBOSOME RECYCLING FACTOR"/>
    <property type="match status" value="1"/>
</dbReference>
<evidence type="ECO:0000256" key="1">
    <source>
        <dbReference type="ARBA" id="ARBA00004496"/>
    </source>
</evidence>
<dbReference type="PANTHER" id="PTHR20982:SF3">
    <property type="entry name" value="MITOCHONDRIAL RIBOSOME RECYCLING FACTOR PSEUDO 1"/>
    <property type="match status" value="1"/>
</dbReference>
<dbReference type="HAMAP" id="MF_00040">
    <property type="entry name" value="RRF"/>
    <property type="match status" value="1"/>
</dbReference>
<dbReference type="CDD" id="cd00520">
    <property type="entry name" value="RRF"/>
    <property type="match status" value="1"/>
</dbReference>
<evidence type="ECO:0000256" key="3">
    <source>
        <dbReference type="ARBA" id="ARBA00022490"/>
    </source>
</evidence>
<dbReference type="Proteomes" id="UP000230557">
    <property type="component" value="Unassembled WGS sequence"/>
</dbReference>
<dbReference type="GO" id="GO:0005737">
    <property type="term" value="C:cytoplasm"/>
    <property type="evidence" value="ECO:0007669"/>
    <property type="project" value="UniProtKB-SubCell"/>
</dbReference>
<dbReference type="InterPro" id="IPR002661">
    <property type="entry name" value="Ribosome_recyc_fac"/>
</dbReference>
<dbReference type="AlphaFoldDB" id="A0A2H0VC97"/>
<dbReference type="GO" id="GO:0006415">
    <property type="term" value="P:translational termination"/>
    <property type="evidence" value="ECO:0007669"/>
    <property type="project" value="UniProtKB-UniRule"/>
</dbReference>
<dbReference type="GO" id="GO:0043023">
    <property type="term" value="F:ribosomal large subunit binding"/>
    <property type="evidence" value="ECO:0007669"/>
    <property type="project" value="TreeGrafter"/>
</dbReference>
<dbReference type="NCBIfam" id="TIGR00496">
    <property type="entry name" value="frr"/>
    <property type="match status" value="1"/>
</dbReference>
<comment type="caution">
    <text evidence="8">The sequence shown here is derived from an EMBL/GenBank/DDBJ whole genome shotgun (WGS) entry which is preliminary data.</text>
</comment>
<dbReference type="Gene3D" id="1.10.132.20">
    <property type="entry name" value="Ribosome-recycling factor"/>
    <property type="match status" value="1"/>
</dbReference>
<dbReference type="SUPFAM" id="SSF55194">
    <property type="entry name" value="Ribosome recycling factor, RRF"/>
    <property type="match status" value="1"/>
</dbReference>
<keyword evidence="4 5" id="KW-0648">Protein biosynthesis</keyword>
<evidence type="ECO:0000256" key="2">
    <source>
        <dbReference type="ARBA" id="ARBA00005912"/>
    </source>
</evidence>
<comment type="function">
    <text evidence="5">Responsible for the release of ribosomes from messenger RNA at the termination of protein biosynthesis. May increase the efficiency of translation by recycling ribosomes from one round of translation to another.</text>
</comment>
<protein>
    <recommendedName>
        <fullName evidence="5">Ribosome-recycling factor</fullName>
        <shortName evidence="5">RRF</shortName>
    </recommendedName>
    <alternativeName>
        <fullName evidence="5">Ribosome-releasing factor</fullName>
    </alternativeName>
</protein>
<name>A0A2H0VC97_9BACT</name>